<dbReference type="InterPro" id="IPR002125">
    <property type="entry name" value="CMP_dCMP_dom"/>
</dbReference>
<dbReference type="Pfam" id="PF00383">
    <property type="entry name" value="dCMP_cyt_deam_1"/>
    <property type="match status" value="1"/>
</dbReference>
<dbReference type="AlphaFoldDB" id="A0A4P2VWE5"/>
<evidence type="ECO:0000256" key="11">
    <source>
        <dbReference type="ARBA" id="ARBA00023268"/>
    </source>
</evidence>
<dbReference type="GO" id="GO:0009231">
    <property type="term" value="P:riboflavin biosynthetic process"/>
    <property type="evidence" value="ECO:0007669"/>
    <property type="project" value="UniProtKB-UniPathway"/>
</dbReference>
<dbReference type="GO" id="GO:0008703">
    <property type="term" value="F:5-amino-6-(5-phosphoribosylamino)uracil reductase activity"/>
    <property type="evidence" value="ECO:0007669"/>
    <property type="project" value="UniProtKB-EC"/>
</dbReference>
<proteinExistence type="inferred from homology"/>
<evidence type="ECO:0000313" key="13">
    <source>
        <dbReference type="EMBL" id="BBH53925.1"/>
    </source>
</evidence>
<sequence length="428" mass="48952">MSLSLKPGFSFGGHLQRLYPEENLSRETVFLENSDEYWMTQALSKSMENGCAANPNPSVGCVVVSNNNIISSGCTEIWGGKHAERVAFECLKEGELAGTTVYVTLEPCTHVGKQPPCVELFRNKGIAKVIIATEDPNPIVSGKGIQQLKEMGIECKVGVLKTEVQAWLSPFFIQQLNKRPFIALKWAQSLDGCFADDHDGWQWISGIQSRKYTHWLRQKYDAILIGVGTLLNDFPSLDVREIQNQYKRNPLKIIYDPFGKIFRCTEQEQEKLNEKSFKMGTKQIILINSRILLDEQEKNSKWFQSLKNNKNFLLQKLKDKSENKVTGIIVESLKGKEIDEFFGRPLQSILIEGGPRLLSVFLQEKMYDVLHVFIAPFFLGGEKHKLFSNKQRTIVPYFFRDVSQVERMKIVLQEKLGNDILLEMVQEY</sequence>
<dbReference type="EC" id="3.5.4.26" evidence="6"/>
<evidence type="ECO:0000256" key="8">
    <source>
        <dbReference type="ARBA" id="ARBA00019930"/>
    </source>
</evidence>
<dbReference type="GO" id="GO:0008835">
    <property type="term" value="F:diaminohydroxyphosphoribosylaminopyrimidine deaminase activity"/>
    <property type="evidence" value="ECO:0007669"/>
    <property type="project" value="UniProtKB-EC"/>
</dbReference>
<organism evidence="13 14">
    <name type="scientific">Fluviispira sanaruensis</name>
    <dbReference type="NCBI Taxonomy" id="2493639"/>
    <lineage>
        <taxon>Bacteria</taxon>
        <taxon>Pseudomonadati</taxon>
        <taxon>Bdellovibrionota</taxon>
        <taxon>Oligoflexia</taxon>
        <taxon>Silvanigrellales</taxon>
        <taxon>Silvanigrellaceae</taxon>
        <taxon>Fluviispira</taxon>
    </lineage>
</organism>
<evidence type="ECO:0000313" key="14">
    <source>
        <dbReference type="Proteomes" id="UP000291236"/>
    </source>
</evidence>
<dbReference type="InterPro" id="IPR016193">
    <property type="entry name" value="Cytidine_deaminase-like"/>
</dbReference>
<dbReference type="InterPro" id="IPR050765">
    <property type="entry name" value="Riboflavin_Biosynth_HTPR"/>
</dbReference>
<dbReference type="RefSeq" id="WP_130610744.1">
    <property type="nucleotide sequence ID" value="NZ_AP019368.1"/>
</dbReference>
<dbReference type="UniPathway" id="UPA00275">
    <property type="reaction ID" value="UER00401"/>
</dbReference>
<comment type="similarity">
    <text evidence="4">In the N-terminal section; belongs to the cytidine and deoxycytidylate deaminase family.</text>
</comment>
<dbReference type="InterPro" id="IPR004794">
    <property type="entry name" value="Eubact_RibD"/>
</dbReference>
<keyword evidence="11" id="KW-0511">Multifunctional enzyme</keyword>
<evidence type="ECO:0000256" key="9">
    <source>
        <dbReference type="ARBA" id="ARBA00022857"/>
    </source>
</evidence>
<dbReference type="Proteomes" id="UP000291236">
    <property type="component" value="Chromosome"/>
</dbReference>
<comment type="pathway">
    <text evidence="3">Cofactor biosynthesis; riboflavin biosynthesis; 5-amino-6-(D-ribitylamino)uracil from GTP: step 3/4.</text>
</comment>
<name>A0A4P2VWE5_FLUSA</name>
<keyword evidence="9" id="KW-0521">NADP</keyword>
<dbReference type="InterPro" id="IPR024072">
    <property type="entry name" value="DHFR-like_dom_sf"/>
</dbReference>
<protein>
    <recommendedName>
        <fullName evidence="8">Riboflavin biosynthesis protein RibD</fullName>
        <ecNumber evidence="7">1.1.1.193</ecNumber>
        <ecNumber evidence="6">3.5.4.26</ecNumber>
    </recommendedName>
</protein>
<dbReference type="SUPFAM" id="SSF53597">
    <property type="entry name" value="Dihydrofolate reductase-like"/>
    <property type="match status" value="1"/>
</dbReference>
<comment type="similarity">
    <text evidence="5">In the C-terminal section; belongs to the HTP reductase family.</text>
</comment>
<comment type="pathway">
    <text evidence="2">Cofactor biosynthesis; riboflavin biosynthesis; 5-amino-6-(D-ribitylamino)uracil from GTP: step 2/4.</text>
</comment>
<gene>
    <name evidence="13" type="primary">ribD</name>
    <name evidence="13" type="ORF">JCM31447_23780</name>
</gene>
<dbReference type="PANTHER" id="PTHR38011:SF7">
    <property type="entry name" value="2,5-DIAMINO-6-RIBOSYLAMINO-4(3H)-PYRIMIDINONE 5'-PHOSPHATE REDUCTASE"/>
    <property type="match status" value="1"/>
</dbReference>
<evidence type="ECO:0000256" key="10">
    <source>
        <dbReference type="ARBA" id="ARBA00023002"/>
    </source>
</evidence>
<dbReference type="PROSITE" id="PS51747">
    <property type="entry name" value="CYT_DCMP_DEAMINASES_2"/>
    <property type="match status" value="1"/>
</dbReference>
<feature type="domain" description="CMP/dCMP-type deaminase" evidence="12">
    <location>
        <begin position="33"/>
        <end position="147"/>
    </location>
</feature>
<dbReference type="SUPFAM" id="SSF53927">
    <property type="entry name" value="Cytidine deaminase-like"/>
    <property type="match status" value="1"/>
</dbReference>
<dbReference type="Gene3D" id="3.40.430.10">
    <property type="entry name" value="Dihydrofolate Reductase, subunit A"/>
    <property type="match status" value="1"/>
</dbReference>
<comment type="function">
    <text evidence="1">Converts 2,5-diamino-6-(ribosylamino)-4(3h)-pyrimidinone 5'-phosphate into 5-amino-6-(ribosylamino)-2,4(1h,3h)-pyrimidinedione 5'-phosphate.</text>
</comment>
<evidence type="ECO:0000259" key="12">
    <source>
        <dbReference type="PROSITE" id="PS51747"/>
    </source>
</evidence>
<evidence type="ECO:0000256" key="4">
    <source>
        <dbReference type="ARBA" id="ARBA00005259"/>
    </source>
</evidence>
<dbReference type="EMBL" id="AP019368">
    <property type="protein sequence ID" value="BBH53925.1"/>
    <property type="molecule type" value="Genomic_DNA"/>
</dbReference>
<dbReference type="EC" id="1.1.1.193" evidence="7"/>
<evidence type="ECO:0000256" key="7">
    <source>
        <dbReference type="ARBA" id="ARBA00013173"/>
    </source>
</evidence>
<dbReference type="KEGG" id="sbf:JCM31447_23780"/>
<evidence type="ECO:0000256" key="6">
    <source>
        <dbReference type="ARBA" id="ARBA00012766"/>
    </source>
</evidence>
<dbReference type="PANTHER" id="PTHR38011">
    <property type="entry name" value="DIHYDROFOLATE REDUCTASE FAMILY PROTEIN (AFU_ORTHOLOGUE AFUA_8G06820)"/>
    <property type="match status" value="1"/>
</dbReference>
<dbReference type="Pfam" id="PF01872">
    <property type="entry name" value="RibD_C"/>
    <property type="match status" value="1"/>
</dbReference>
<dbReference type="OrthoDB" id="5288602at2"/>
<dbReference type="InterPro" id="IPR002734">
    <property type="entry name" value="RibDG_C"/>
</dbReference>
<keyword evidence="10" id="KW-0560">Oxidoreductase</keyword>
<accession>A0A4P2VWE5</accession>
<keyword evidence="14" id="KW-1185">Reference proteome</keyword>
<evidence type="ECO:0000256" key="5">
    <source>
        <dbReference type="ARBA" id="ARBA00007417"/>
    </source>
</evidence>
<evidence type="ECO:0000256" key="1">
    <source>
        <dbReference type="ARBA" id="ARBA00002151"/>
    </source>
</evidence>
<dbReference type="Gene3D" id="3.40.140.10">
    <property type="entry name" value="Cytidine Deaminase, domain 2"/>
    <property type="match status" value="1"/>
</dbReference>
<evidence type="ECO:0000256" key="3">
    <source>
        <dbReference type="ARBA" id="ARBA00004910"/>
    </source>
</evidence>
<dbReference type="NCBIfam" id="TIGR00326">
    <property type="entry name" value="eubact_ribD"/>
    <property type="match status" value="1"/>
</dbReference>
<reference evidence="13 14" key="1">
    <citation type="submission" date="2018-12" db="EMBL/GenBank/DDBJ databases">
        <title>Rubrispira sanarue gen. nov., sp., nov., a member of the order Silvanigrellales, isolated from a brackish lake in Hamamatsu Japan.</title>
        <authorList>
            <person name="Maejima Y."/>
            <person name="Iino T."/>
            <person name="Muraguchi Y."/>
            <person name="Fukuda K."/>
            <person name="Nojiri H."/>
            <person name="Ohkuma M."/>
            <person name="Moriuchi R."/>
            <person name="Dohra H."/>
            <person name="Kimbara K."/>
            <person name="Shintani M."/>
        </authorList>
    </citation>
    <scope>NUCLEOTIDE SEQUENCE [LARGE SCALE GENOMIC DNA]</scope>
    <source>
        <strain evidence="13 14">RF1110005</strain>
    </source>
</reference>
<dbReference type="CDD" id="cd01284">
    <property type="entry name" value="Riboflavin_deaminase-reductase"/>
    <property type="match status" value="1"/>
</dbReference>
<evidence type="ECO:0000256" key="2">
    <source>
        <dbReference type="ARBA" id="ARBA00004882"/>
    </source>
</evidence>